<reference evidence="1" key="1">
    <citation type="submission" date="2021-01" db="EMBL/GenBank/DDBJ databases">
        <title>Whole genome shotgun sequence of Dactylosporangium siamense NBRC 106093.</title>
        <authorList>
            <person name="Komaki H."/>
            <person name="Tamura T."/>
        </authorList>
    </citation>
    <scope>NUCLEOTIDE SEQUENCE</scope>
    <source>
        <strain evidence="1">NBRC 106093</strain>
    </source>
</reference>
<evidence type="ECO:0000313" key="1">
    <source>
        <dbReference type="EMBL" id="GIG49992.1"/>
    </source>
</evidence>
<evidence type="ECO:0000313" key="2">
    <source>
        <dbReference type="Proteomes" id="UP000660611"/>
    </source>
</evidence>
<dbReference type="Proteomes" id="UP000660611">
    <property type="component" value="Unassembled WGS sequence"/>
</dbReference>
<proteinExistence type="predicted"/>
<comment type="caution">
    <text evidence="1">The sequence shown here is derived from an EMBL/GenBank/DDBJ whole genome shotgun (WGS) entry which is preliminary data.</text>
</comment>
<organism evidence="1 2">
    <name type="scientific">Dactylosporangium siamense</name>
    <dbReference type="NCBI Taxonomy" id="685454"/>
    <lineage>
        <taxon>Bacteria</taxon>
        <taxon>Bacillati</taxon>
        <taxon>Actinomycetota</taxon>
        <taxon>Actinomycetes</taxon>
        <taxon>Micromonosporales</taxon>
        <taxon>Micromonosporaceae</taxon>
        <taxon>Dactylosporangium</taxon>
    </lineage>
</organism>
<protein>
    <recommendedName>
        <fullName evidence="3">CHAT domain-containing protein</fullName>
    </recommendedName>
</protein>
<evidence type="ECO:0008006" key="3">
    <source>
        <dbReference type="Google" id="ProtNLM"/>
    </source>
</evidence>
<dbReference type="RefSeq" id="WP_203851645.1">
    <property type="nucleotide sequence ID" value="NZ_BAAAVW010000029.1"/>
</dbReference>
<sequence>MTSGLSQEQLTFLARAYPPWPAARSLLQQAGFGSRLEFVHQSAVGDPIAFWYQFNADLEEGAFPDAAERIRVVVHRKYRANPLWLPGGHATPRRPRPDVWYPLFIGASPTGAAPIRADEELLEITNAMDRPPWSRTAAQAADLSLVRALQPHILHLCCHCRDSTLIFNDASGAPFDLHAEDEAAALKRYADDGGPRLHGIVVNACTSDETARILSPHADVVIAHRDELRDGDGIAFAGAFYKLLVGDSRPTLDVAARTAARELVRARKVHDTLADGLVVYVDGVQVTDVRGH</sequence>
<gene>
    <name evidence="1" type="ORF">Dsi01nite_080330</name>
</gene>
<dbReference type="AlphaFoldDB" id="A0A919UC58"/>
<dbReference type="EMBL" id="BONQ01000126">
    <property type="protein sequence ID" value="GIG49992.1"/>
    <property type="molecule type" value="Genomic_DNA"/>
</dbReference>
<accession>A0A919UC58</accession>
<keyword evidence="2" id="KW-1185">Reference proteome</keyword>
<name>A0A919UC58_9ACTN</name>